<gene>
    <name evidence="2" type="primary">LOC108272745</name>
</gene>
<evidence type="ECO:0000313" key="1">
    <source>
        <dbReference type="Proteomes" id="UP000221080"/>
    </source>
</evidence>
<dbReference type="OrthoDB" id="9947986at2759"/>
<organism evidence="1 2">
    <name type="scientific">Ictalurus punctatus</name>
    <name type="common">Channel catfish</name>
    <name type="synonym">Silurus punctatus</name>
    <dbReference type="NCBI Taxonomy" id="7998"/>
    <lineage>
        <taxon>Eukaryota</taxon>
        <taxon>Metazoa</taxon>
        <taxon>Chordata</taxon>
        <taxon>Craniata</taxon>
        <taxon>Vertebrata</taxon>
        <taxon>Euteleostomi</taxon>
        <taxon>Actinopterygii</taxon>
        <taxon>Neopterygii</taxon>
        <taxon>Teleostei</taxon>
        <taxon>Ostariophysi</taxon>
        <taxon>Siluriformes</taxon>
        <taxon>Ictaluridae</taxon>
        <taxon>Ictalurus</taxon>
    </lineage>
</organism>
<keyword evidence="1" id="KW-1185">Reference proteome</keyword>
<dbReference type="AlphaFoldDB" id="A0A2D0S2G4"/>
<accession>A0A2D0S2G4</accession>
<reference evidence="1" key="1">
    <citation type="journal article" date="2016" name="Nat. Commun.">
        <title>The channel catfish genome sequence provides insights into the evolution of scale formation in teleosts.</title>
        <authorList>
            <person name="Liu Z."/>
            <person name="Liu S."/>
            <person name="Yao J."/>
            <person name="Bao L."/>
            <person name="Zhang J."/>
            <person name="Li Y."/>
            <person name="Jiang C."/>
            <person name="Sun L."/>
            <person name="Wang R."/>
            <person name="Zhang Y."/>
            <person name="Zhou T."/>
            <person name="Zeng Q."/>
            <person name="Fu Q."/>
            <person name="Gao S."/>
            <person name="Li N."/>
            <person name="Koren S."/>
            <person name="Jiang Y."/>
            <person name="Zimin A."/>
            <person name="Xu P."/>
            <person name="Phillippy A.M."/>
            <person name="Geng X."/>
            <person name="Song L."/>
            <person name="Sun F."/>
            <person name="Li C."/>
            <person name="Wang X."/>
            <person name="Chen A."/>
            <person name="Jin Y."/>
            <person name="Yuan Z."/>
            <person name="Yang Y."/>
            <person name="Tan S."/>
            <person name="Peatman E."/>
            <person name="Lu J."/>
            <person name="Qin Z."/>
            <person name="Dunham R."/>
            <person name="Li Z."/>
            <person name="Sonstegard T."/>
            <person name="Feng J."/>
            <person name="Danzmann R.G."/>
            <person name="Schroeder S."/>
            <person name="Scheffler B."/>
            <person name="Duke M.V."/>
            <person name="Ballard L."/>
            <person name="Kucuktas H."/>
            <person name="Kaltenboeck L."/>
            <person name="Liu H."/>
            <person name="Armbruster J."/>
            <person name="Xie Y."/>
            <person name="Kirby M.L."/>
            <person name="Tian Y."/>
            <person name="Flanagan M.E."/>
            <person name="Mu W."/>
            <person name="Waldbieser G.C."/>
        </authorList>
    </citation>
    <scope>NUCLEOTIDE SEQUENCE [LARGE SCALE GENOMIC DNA]</scope>
    <source>
        <strain evidence="1">SDA103</strain>
    </source>
</reference>
<dbReference type="RefSeq" id="XP_017336922.1">
    <property type="nucleotide sequence ID" value="XM_017481433.3"/>
</dbReference>
<name>A0A2D0S2G4_ICTPU</name>
<dbReference type="KEGG" id="ipu:108272745"/>
<sequence>MEQQLKQNRKAQTGVWNTNLRTRTHRNKPLLYWLTFTIKRVALQSCHLSSSKMAERPQKKSKEERVIEYVTKSNFVHNAFILFKKATDIVAECFPFCTLTEEQQILKQILDQMLHSILFSGHIHAKYPANVIFDHFEILGATMTDFPKPIEQYKTHVALRTPFSFLLELVTKCYGQNNESTVKKKLSHILQCCKKSSDDYPLISTVICICEISGSTYYGASLSCGSDKEQNIMTAVSCLHVWHPKVSSAVTSVFPDGSGEPRRIELPDTVSCRAYAMEDLGNLKPPCKRCNQLYSLPNHTDHLNTAGNCAETEAISNLLKEEEDVNDQTTINGGVYDKTVFKLKMEEYIKNNIVNIDHVYFPN</sequence>
<dbReference type="GeneID" id="108272745"/>
<reference evidence="2" key="2">
    <citation type="submission" date="2025-08" db="UniProtKB">
        <authorList>
            <consortium name="RefSeq"/>
        </authorList>
    </citation>
    <scope>IDENTIFICATION</scope>
    <source>
        <tissue evidence="2">Blood</tissue>
    </source>
</reference>
<evidence type="ECO:0000313" key="2">
    <source>
        <dbReference type="RefSeq" id="XP_017336922.1"/>
    </source>
</evidence>
<proteinExistence type="predicted"/>
<dbReference type="Proteomes" id="UP000221080">
    <property type="component" value="Chromosome 12"/>
</dbReference>
<protein>
    <submittedName>
        <fullName evidence="2">Uncharacterized protein LOC108272745</fullName>
    </submittedName>
</protein>